<dbReference type="InterPro" id="IPR012506">
    <property type="entry name" value="TMEM86B-like"/>
</dbReference>
<accession>A0A427XV35</accession>
<keyword evidence="5 7" id="KW-0472">Membrane</keyword>
<keyword evidence="9" id="KW-1185">Reference proteome</keyword>
<evidence type="ECO:0000256" key="1">
    <source>
        <dbReference type="ARBA" id="ARBA00004141"/>
    </source>
</evidence>
<comment type="subcellular location">
    <subcellularLocation>
        <location evidence="1">Membrane</location>
        <topology evidence="1">Multi-pass membrane protein</topology>
    </subcellularLocation>
</comment>
<feature type="region of interest" description="Disordered" evidence="6">
    <location>
        <begin position="1"/>
        <end position="20"/>
    </location>
</feature>
<dbReference type="AlphaFoldDB" id="A0A427XV35"/>
<dbReference type="EMBL" id="RSCE01000005">
    <property type="protein sequence ID" value="RSH82595.1"/>
    <property type="molecule type" value="Genomic_DNA"/>
</dbReference>
<dbReference type="PANTHER" id="PTHR31885">
    <property type="entry name" value="GH04784P"/>
    <property type="match status" value="1"/>
</dbReference>
<dbReference type="PANTHER" id="PTHR31885:SF6">
    <property type="entry name" value="GH04784P"/>
    <property type="match status" value="1"/>
</dbReference>
<feature type="compositionally biased region" description="Polar residues" evidence="6">
    <location>
        <begin position="1"/>
        <end position="11"/>
    </location>
</feature>
<feature type="transmembrane region" description="Helical" evidence="7">
    <location>
        <begin position="183"/>
        <end position="205"/>
    </location>
</feature>
<dbReference type="GeneID" id="39592122"/>
<gene>
    <name evidence="8" type="ORF">EHS24_007579</name>
</gene>
<reference evidence="8 9" key="1">
    <citation type="submission" date="2018-11" db="EMBL/GenBank/DDBJ databases">
        <title>Genome sequence of Apiotrichum porosum DSM 27194.</title>
        <authorList>
            <person name="Aliyu H."/>
            <person name="Gorte O."/>
            <person name="Ochsenreither K."/>
        </authorList>
    </citation>
    <scope>NUCLEOTIDE SEQUENCE [LARGE SCALE GENOMIC DNA]</scope>
    <source>
        <strain evidence="8 9">DSM 27194</strain>
    </source>
</reference>
<evidence type="ECO:0000256" key="7">
    <source>
        <dbReference type="SAM" id="Phobius"/>
    </source>
</evidence>
<dbReference type="GO" id="GO:0016787">
    <property type="term" value="F:hydrolase activity"/>
    <property type="evidence" value="ECO:0007669"/>
    <property type="project" value="TreeGrafter"/>
</dbReference>
<comment type="caution">
    <text evidence="8">The sequence shown here is derived from an EMBL/GenBank/DDBJ whole genome shotgun (WGS) entry which is preliminary data.</text>
</comment>
<protein>
    <recommendedName>
        <fullName evidence="10">Lysoplasmalogenase</fullName>
    </recommendedName>
</protein>
<dbReference type="Proteomes" id="UP000279236">
    <property type="component" value="Unassembled WGS sequence"/>
</dbReference>
<sequence>MSQLRQRQRTGANGGLASGSTRPFTSSNTLVYGPYALACVANMGFLSQGIKSISEPLKLVLMPLLALAVLVDGKHLTGTPKRYLLSALFFSWVGDNAAVLLPFLPYVPAMLLTFGIAHVAYIPLFLTHASVRPSTPAWAGVYLLWWAGMLAYVGPHAGALFTGIAAYGVLLGGTSACSSRCSATVIAGAIFFLTSDTLLAFRLFMGDLIPAWTAWIIMGTYEVGQGLIAAGVLGTTRQRRRRGCN</sequence>
<evidence type="ECO:0000256" key="2">
    <source>
        <dbReference type="ARBA" id="ARBA00007375"/>
    </source>
</evidence>
<dbReference type="GO" id="GO:0016020">
    <property type="term" value="C:membrane"/>
    <property type="evidence" value="ECO:0007669"/>
    <property type="project" value="UniProtKB-SubCell"/>
</dbReference>
<keyword evidence="4 7" id="KW-1133">Transmembrane helix</keyword>
<evidence type="ECO:0008006" key="10">
    <source>
        <dbReference type="Google" id="ProtNLM"/>
    </source>
</evidence>
<organism evidence="8 9">
    <name type="scientific">Apiotrichum porosum</name>
    <dbReference type="NCBI Taxonomy" id="105984"/>
    <lineage>
        <taxon>Eukaryota</taxon>
        <taxon>Fungi</taxon>
        <taxon>Dikarya</taxon>
        <taxon>Basidiomycota</taxon>
        <taxon>Agaricomycotina</taxon>
        <taxon>Tremellomycetes</taxon>
        <taxon>Trichosporonales</taxon>
        <taxon>Trichosporonaceae</taxon>
        <taxon>Apiotrichum</taxon>
    </lineage>
</organism>
<feature type="transmembrane region" description="Helical" evidence="7">
    <location>
        <begin position="211"/>
        <end position="233"/>
    </location>
</feature>
<dbReference type="Pfam" id="PF07947">
    <property type="entry name" value="YhhN"/>
    <property type="match status" value="1"/>
</dbReference>
<comment type="similarity">
    <text evidence="2">Belongs to the TMEM86 family.</text>
</comment>
<dbReference type="RefSeq" id="XP_028476827.1">
    <property type="nucleotide sequence ID" value="XM_028622934.1"/>
</dbReference>
<evidence type="ECO:0000256" key="6">
    <source>
        <dbReference type="SAM" id="MobiDB-lite"/>
    </source>
</evidence>
<dbReference type="OrthoDB" id="2133758at2759"/>
<feature type="transmembrane region" description="Helical" evidence="7">
    <location>
        <begin position="111"/>
        <end position="131"/>
    </location>
</feature>
<evidence type="ECO:0000256" key="5">
    <source>
        <dbReference type="ARBA" id="ARBA00023136"/>
    </source>
</evidence>
<evidence type="ECO:0000256" key="4">
    <source>
        <dbReference type="ARBA" id="ARBA00022989"/>
    </source>
</evidence>
<evidence type="ECO:0000313" key="8">
    <source>
        <dbReference type="EMBL" id="RSH82595.1"/>
    </source>
</evidence>
<evidence type="ECO:0000256" key="3">
    <source>
        <dbReference type="ARBA" id="ARBA00022692"/>
    </source>
</evidence>
<proteinExistence type="inferred from homology"/>
<keyword evidence="3 7" id="KW-0812">Transmembrane</keyword>
<evidence type="ECO:0000313" key="9">
    <source>
        <dbReference type="Proteomes" id="UP000279236"/>
    </source>
</evidence>
<feature type="transmembrane region" description="Helical" evidence="7">
    <location>
        <begin position="143"/>
        <end position="171"/>
    </location>
</feature>
<name>A0A427XV35_9TREE</name>